<organism evidence="2 3">
    <name type="scientific">Etheostoma spectabile</name>
    <name type="common">orangethroat darter</name>
    <dbReference type="NCBI Taxonomy" id="54343"/>
    <lineage>
        <taxon>Eukaryota</taxon>
        <taxon>Metazoa</taxon>
        <taxon>Chordata</taxon>
        <taxon>Craniata</taxon>
        <taxon>Vertebrata</taxon>
        <taxon>Euteleostomi</taxon>
        <taxon>Actinopterygii</taxon>
        <taxon>Neopterygii</taxon>
        <taxon>Teleostei</taxon>
        <taxon>Neoteleostei</taxon>
        <taxon>Acanthomorphata</taxon>
        <taxon>Eupercaria</taxon>
        <taxon>Perciformes</taxon>
        <taxon>Percoidei</taxon>
        <taxon>Percidae</taxon>
        <taxon>Etheostomatinae</taxon>
        <taxon>Etheostoma</taxon>
    </lineage>
</organism>
<feature type="compositionally biased region" description="Polar residues" evidence="1">
    <location>
        <begin position="1"/>
        <end position="11"/>
    </location>
</feature>
<feature type="region of interest" description="Disordered" evidence="1">
    <location>
        <begin position="1"/>
        <end position="38"/>
    </location>
</feature>
<dbReference type="EMBL" id="VOFY01000008">
    <property type="protein sequence ID" value="KAA8590467.1"/>
    <property type="molecule type" value="Genomic_DNA"/>
</dbReference>
<evidence type="ECO:0000256" key="1">
    <source>
        <dbReference type="SAM" id="MobiDB-lite"/>
    </source>
</evidence>
<name>A0A5J5D8P9_9PERO</name>
<reference evidence="2 3" key="1">
    <citation type="submission" date="2019-08" db="EMBL/GenBank/DDBJ databases">
        <title>A chromosome-level genome assembly, high-density linkage maps, and genome scans reveal the genomic architecture of hybrid incompatibilities underlying speciation via character displacement in darters (Percidae: Etheostominae).</title>
        <authorList>
            <person name="Moran R.L."/>
            <person name="Catchen J.M."/>
            <person name="Fuller R.C."/>
        </authorList>
    </citation>
    <scope>NUCLEOTIDE SEQUENCE [LARGE SCALE GENOMIC DNA]</scope>
    <source>
        <strain evidence="2">EspeVRDwgs_2016</strain>
        <tissue evidence="2">Muscle</tissue>
    </source>
</reference>
<dbReference type="AlphaFoldDB" id="A0A5J5D8P9"/>
<gene>
    <name evidence="2" type="ORF">FQN60_014401</name>
</gene>
<accession>A0A5J5D8P9</accession>
<protein>
    <submittedName>
        <fullName evidence="2">Uncharacterized protein</fullName>
    </submittedName>
</protein>
<keyword evidence="3" id="KW-1185">Reference proteome</keyword>
<comment type="caution">
    <text evidence="2">The sequence shown here is derived from an EMBL/GenBank/DDBJ whole genome shotgun (WGS) entry which is preliminary data.</text>
</comment>
<proteinExistence type="predicted"/>
<evidence type="ECO:0000313" key="2">
    <source>
        <dbReference type="EMBL" id="KAA8590467.1"/>
    </source>
</evidence>
<sequence length="63" mass="6659">MNIHPSNLQTGSHGGPNERGALSCQGFSSSGEGGGKIEIQKQRLKGALWSSSVQQQPDNCFCL</sequence>
<dbReference type="Proteomes" id="UP000327493">
    <property type="component" value="Chromosome 8"/>
</dbReference>
<evidence type="ECO:0000313" key="3">
    <source>
        <dbReference type="Proteomes" id="UP000327493"/>
    </source>
</evidence>